<dbReference type="STRING" id="1561998.A0A1I7TMW2"/>
<dbReference type="GO" id="GO:0099041">
    <property type="term" value="P:vesicle tethering to Golgi"/>
    <property type="evidence" value="ECO:0007669"/>
    <property type="project" value="TreeGrafter"/>
</dbReference>
<organism evidence="7 8">
    <name type="scientific">Caenorhabditis tropicalis</name>
    <dbReference type="NCBI Taxonomy" id="1561998"/>
    <lineage>
        <taxon>Eukaryota</taxon>
        <taxon>Metazoa</taxon>
        <taxon>Ecdysozoa</taxon>
        <taxon>Nematoda</taxon>
        <taxon>Chromadorea</taxon>
        <taxon>Rhabditida</taxon>
        <taxon>Rhabditina</taxon>
        <taxon>Rhabditomorpha</taxon>
        <taxon>Rhabditoidea</taxon>
        <taxon>Rhabditidae</taxon>
        <taxon>Peloderinae</taxon>
        <taxon>Caenorhabditis</taxon>
    </lineage>
</organism>
<evidence type="ECO:0000256" key="4">
    <source>
        <dbReference type="ARBA" id="ARBA00023034"/>
    </source>
</evidence>
<dbReference type="GO" id="GO:0005829">
    <property type="term" value="C:cytosol"/>
    <property type="evidence" value="ECO:0007669"/>
    <property type="project" value="GOC"/>
</dbReference>
<dbReference type="PANTHER" id="PTHR13297">
    <property type="entry name" value="TBC1 DOMAIN FAMILY MEMBER 23-RELATED"/>
    <property type="match status" value="1"/>
</dbReference>
<keyword evidence="7" id="KW-1185">Reference proteome</keyword>
<evidence type="ECO:0000313" key="8">
    <source>
        <dbReference type="WBParaSite" id="Csp11.Scaffold629.g10014.t1"/>
    </source>
</evidence>
<name>A0A1I7TMW2_9PELO</name>
<dbReference type="AlphaFoldDB" id="A0A1I7TMW2"/>
<dbReference type="WBParaSite" id="Csp11.Scaffold629.g10014.t1">
    <property type="protein sequence ID" value="Csp11.Scaffold629.g10014.t1"/>
    <property type="gene ID" value="Csp11.Scaffold629.g10014"/>
</dbReference>
<sequence>MGEKEPTKDESFSSLDDNWETDVNVLSSELAELDNDDKSEWMRLLGVVMKPNPLDDWDQLYNLNNQCALRNDCRKLANELKNKRSVPELESFLTLYCKKRGVDYTKDFGWLLILEKILLLNLPAAHEFNVFFAFTTKYIPKDTRPEAQIFDVFRLLLQYHDPQISNHLEALHCSPALYTKNWFSTLFASSMSTDSCHELWKIYIEQGDPFLVFHLAIVFLINAKEEILQVKRGEKAQAVQILENMASQLSVEDVPDFFQLALHYSEKTPECIRKDFHYIIFGANFDEEVKEIQMNKMMCLPIPAIDLTSNDEISSGAVNFFIVDTRSNADFDSGHFVSSFNLDCVAIVDEPEKFEIALNSLECYKTSRRAEDHYLILGYGSDEEDNYMNMLIAMFIQKGKAHVSFVQGGYKKLHDCIGQHNRWELIAMHSEERCELCHIEKASPKWGFFSKMKSAVSNTSNRMKERVEAVVFPIGDEKKLEDKNHADSKQRHGKRYRQQSVFTIDENSDEEVTAGAAVDENPKEEILLSKEFTETFECQEVFRDGSINGHIALTRTHIYVLHDVPGKQGYVTTEARHALSTVVAVTSRRSVPEMLTFKLGYEMNGTSKITAVHKLYVPKAGECAKAVKLAIYALRPLPDA</sequence>
<dbReference type="Proteomes" id="UP000095282">
    <property type="component" value="Unplaced"/>
</dbReference>
<evidence type="ECO:0000256" key="2">
    <source>
        <dbReference type="ARBA" id="ARBA00014207"/>
    </source>
</evidence>
<evidence type="ECO:0000313" key="7">
    <source>
        <dbReference type="Proteomes" id="UP000095282"/>
    </source>
</evidence>
<evidence type="ECO:0000259" key="6">
    <source>
        <dbReference type="PROSITE" id="PS50206"/>
    </source>
</evidence>
<evidence type="ECO:0000259" key="5">
    <source>
        <dbReference type="PROSITE" id="PS50086"/>
    </source>
</evidence>
<accession>A0A1I7TMW2</accession>
<dbReference type="InterPro" id="IPR035969">
    <property type="entry name" value="Rab-GAP_TBC_sf"/>
</dbReference>
<keyword evidence="4" id="KW-0333">Golgi apparatus</keyword>
<dbReference type="GO" id="GO:0005802">
    <property type="term" value="C:trans-Golgi network"/>
    <property type="evidence" value="ECO:0007669"/>
    <property type="project" value="TreeGrafter"/>
</dbReference>
<dbReference type="GO" id="GO:0042147">
    <property type="term" value="P:retrograde transport, endosome to Golgi"/>
    <property type="evidence" value="ECO:0007669"/>
    <property type="project" value="InterPro"/>
</dbReference>
<dbReference type="PANTHER" id="PTHR13297:SF5">
    <property type="entry name" value="TBC1 DOMAIN FAMILY MEMBER 23"/>
    <property type="match status" value="1"/>
</dbReference>
<dbReference type="Pfam" id="PF00566">
    <property type="entry name" value="RabGAP-TBC"/>
    <property type="match status" value="1"/>
</dbReference>
<dbReference type="SUPFAM" id="SSF52821">
    <property type="entry name" value="Rhodanese/Cell cycle control phosphatase"/>
    <property type="match status" value="1"/>
</dbReference>
<dbReference type="InterPro" id="IPR039755">
    <property type="entry name" value="TBC1D23"/>
</dbReference>
<dbReference type="InterPro" id="IPR036873">
    <property type="entry name" value="Rhodanese-like_dom_sf"/>
</dbReference>
<dbReference type="SMART" id="SM00450">
    <property type="entry name" value="RHOD"/>
    <property type="match status" value="1"/>
</dbReference>
<feature type="domain" description="Rhodanese" evidence="6">
    <location>
        <begin position="316"/>
        <end position="422"/>
    </location>
</feature>
<dbReference type="InterPro" id="IPR001763">
    <property type="entry name" value="Rhodanese-like_dom"/>
</dbReference>
<dbReference type="SUPFAM" id="SSF47923">
    <property type="entry name" value="Ypt/Rab-GAP domain of gyp1p"/>
    <property type="match status" value="1"/>
</dbReference>
<dbReference type="eggNOG" id="KOG3636">
    <property type="taxonomic scope" value="Eukaryota"/>
</dbReference>
<keyword evidence="3" id="KW-0217">Developmental protein</keyword>
<protein>
    <recommendedName>
        <fullName evidence="2">TBC1 domain family member 23</fullName>
    </recommendedName>
</protein>
<dbReference type="InterPro" id="IPR000195">
    <property type="entry name" value="Rab-GAP-TBC_dom"/>
</dbReference>
<comment type="subcellular location">
    <subcellularLocation>
        <location evidence="1">Golgi apparatus</location>
        <location evidence="1">trans-Golgi network</location>
    </subcellularLocation>
</comment>
<dbReference type="Gene3D" id="1.10.472.80">
    <property type="entry name" value="Ypt/Rab-GAP domain of gyp1p, domain 3"/>
    <property type="match status" value="1"/>
</dbReference>
<proteinExistence type="predicted"/>
<dbReference type="CDD" id="cd20788">
    <property type="entry name" value="TBC1D23_C-like"/>
    <property type="match status" value="1"/>
</dbReference>
<feature type="domain" description="Rab-GAP TBC" evidence="5">
    <location>
        <begin position="47"/>
        <end position="207"/>
    </location>
</feature>
<dbReference type="InterPro" id="IPR045799">
    <property type="entry name" value="TBC1D23_C"/>
</dbReference>
<dbReference type="PROSITE" id="PS50086">
    <property type="entry name" value="TBC_RABGAP"/>
    <property type="match status" value="1"/>
</dbReference>
<dbReference type="Gene3D" id="3.40.250.10">
    <property type="entry name" value="Rhodanese-like domain"/>
    <property type="match status" value="1"/>
</dbReference>
<dbReference type="PROSITE" id="PS50206">
    <property type="entry name" value="RHODANESE_3"/>
    <property type="match status" value="1"/>
</dbReference>
<dbReference type="Pfam" id="PF19430">
    <property type="entry name" value="TBC1D23_C"/>
    <property type="match status" value="1"/>
</dbReference>
<reference evidence="8" key="1">
    <citation type="submission" date="2016-11" db="UniProtKB">
        <authorList>
            <consortium name="WormBaseParasite"/>
        </authorList>
    </citation>
    <scope>IDENTIFICATION</scope>
</reference>
<evidence type="ECO:0000256" key="3">
    <source>
        <dbReference type="ARBA" id="ARBA00022473"/>
    </source>
</evidence>
<evidence type="ECO:0000256" key="1">
    <source>
        <dbReference type="ARBA" id="ARBA00004601"/>
    </source>
</evidence>